<dbReference type="SUPFAM" id="SSF56935">
    <property type="entry name" value="Porins"/>
    <property type="match status" value="1"/>
</dbReference>
<evidence type="ECO:0008006" key="5">
    <source>
        <dbReference type="Google" id="ProtNLM"/>
    </source>
</evidence>
<feature type="region of interest" description="Disordered" evidence="1">
    <location>
        <begin position="133"/>
        <end position="154"/>
    </location>
</feature>
<feature type="region of interest" description="Disordered" evidence="1">
    <location>
        <begin position="29"/>
        <end position="120"/>
    </location>
</feature>
<dbReference type="EMBL" id="JARXRO010000014">
    <property type="protein sequence ID" value="MDH5833570.1"/>
    <property type="molecule type" value="Genomic_DNA"/>
</dbReference>
<comment type="caution">
    <text evidence="3">The sequence shown here is derived from an EMBL/GenBank/DDBJ whole genome shotgun (WGS) entry which is preliminary data.</text>
</comment>
<dbReference type="Proteomes" id="UP001156873">
    <property type="component" value="Unassembled WGS sequence"/>
</dbReference>
<name>A0ABT6JSB9_9GAMM</name>
<sequence length="1299" mass="143125">MTLRVKLLDAALLAILAGTAPCVLAQAADGAGDAPSDASAPDADARPPTTRPPLVAPRMYAAPPASQADATPLAPPDAAAPAPADGASPAGTLPPADAPTPTGALLPADTPAPDCTDAGCSSEEGLLLRIRTRSEDQPATPPGTPATSEALAPDRRVTIERERPGQAVALGRFSVVLPEGGVIWAIVDPNPGLPELAVSATSMLPFDGQRVTRPVRFYARGNYSAFVERYEIAIYRASDADLIDPIATVPLEVAAVAEGEWDGRLPERYRFRTGDELLYVLRAWGADGAYDETFAQAMQLVLPQEAESGNQRLRDATERARGTAMGSDQAEAQRLLDNVFAGSGLRQQNIALNGSRVRILGRDLPERATLTIDGDSYPVDMDRKFVAEYLMPIGRHDFEVALDGPDGAYAHTLSVDVSGKYFFGVGIADLTISRNDVGASVDRAATEARYDDDVISDGRLAFYAKARFKDRYLLTAQADTTERDLEHLFDGFGDAYPEDIFRRLDPDLYYPTYGDDSATRRDVDTMGRFYLRLDWDKNQALWGNFATGLTGTEYGQYVRALYGAALSWRSAGTNAWGDPSTELRGFGSQAQTAPGHSEFLGTGGSLYYLRHTDILPGSDQVVLEIRDTTTGRVENRVVLLRGADYEIDEMQGRIILTRPLAQITRQNVPSLTRDAPLDGFEQRLLVDYEWIPTDFDADDITAGVRGKHWLGDHIGLGLTYVDENRAGEDYSLAAGDLTLQAGKGTYLKLEYAQTESFSAPVFFSDNGGLSFVQTNSLGPREGEAKALEARANFRELGWTDEDWAVAAWWREVGAGYSISRYDSGEEVTEYGAEVLGWFTPNLKLYARYSEAERGADALRQAQALLEWRVSDDGTFSTELRRVEEDRAGVAGTGLLGAMKYSHRFGTRLELYGLAQATLDDDSGRYADNDAFAVGGQYLFGDRSSVGGEVSTGDRGDAATLTAEYRLQPDHSLYGSYSWSTDTTRYDSLFNPNRQNGWTVGQRWRLSQQVNLFNESQFLKDPNGAEGLANTFGMDFYPGIGWNLGFTLQDGELTNVDGGQVDRSAVSLSGGRTSADTDWQSKLEYRRDRGAEDRDQWVSTHRLVHRLSESFRIAARLNYADTEDHLDPLASARFIEGNAGFAWRPWDSTRWELFGRYTYLHDLSSLGQVGGNDYDQKTRVLAFEGVYRRDQHWEIAAKLARREGEVRYGRGSGPWFDSATDFAAVQLRYDVVYAWHALAEYRWLDVDQGGRRQGWLLGLDRDIGRNFRIGVGYNFTAFSDDLTDFDDDHEGWFINLVGVY</sequence>
<feature type="chain" id="PRO_5045879995" description="TonB-dependent receptor" evidence="2">
    <location>
        <begin position="28"/>
        <end position="1299"/>
    </location>
</feature>
<proteinExistence type="predicted"/>
<accession>A0ABT6JSB9</accession>
<evidence type="ECO:0000313" key="3">
    <source>
        <dbReference type="EMBL" id="MDH5833570.1"/>
    </source>
</evidence>
<reference evidence="3 4" key="1">
    <citation type="submission" date="2023-04" db="EMBL/GenBank/DDBJ databases">
        <title>Luteimonas sp. M1R5S59.</title>
        <authorList>
            <person name="Sun J.-Q."/>
        </authorList>
    </citation>
    <scope>NUCLEOTIDE SEQUENCE [LARGE SCALE GENOMIC DNA]</scope>
    <source>
        <strain evidence="3 4">M1R5S59</strain>
    </source>
</reference>
<keyword evidence="4" id="KW-1185">Reference proteome</keyword>
<feature type="compositionally biased region" description="Low complexity" evidence="1">
    <location>
        <begin position="29"/>
        <end position="48"/>
    </location>
</feature>
<protein>
    <recommendedName>
        <fullName evidence="5">TonB-dependent receptor</fullName>
    </recommendedName>
</protein>
<feature type="signal peptide" evidence="2">
    <location>
        <begin position="1"/>
        <end position="27"/>
    </location>
</feature>
<organism evidence="3 4">
    <name type="scientific">Luteimonas kalidii</name>
    <dbReference type="NCBI Taxonomy" id="3042025"/>
    <lineage>
        <taxon>Bacteria</taxon>
        <taxon>Pseudomonadati</taxon>
        <taxon>Pseudomonadota</taxon>
        <taxon>Gammaproteobacteria</taxon>
        <taxon>Lysobacterales</taxon>
        <taxon>Lysobacteraceae</taxon>
        <taxon>Luteimonas</taxon>
    </lineage>
</organism>
<evidence type="ECO:0000256" key="1">
    <source>
        <dbReference type="SAM" id="MobiDB-lite"/>
    </source>
</evidence>
<gene>
    <name evidence="3" type="ORF">QFW81_06480</name>
</gene>
<feature type="compositionally biased region" description="Low complexity" evidence="1">
    <location>
        <begin position="68"/>
        <end position="90"/>
    </location>
</feature>
<evidence type="ECO:0000256" key="2">
    <source>
        <dbReference type="SAM" id="SignalP"/>
    </source>
</evidence>
<keyword evidence="2" id="KW-0732">Signal</keyword>
<evidence type="ECO:0000313" key="4">
    <source>
        <dbReference type="Proteomes" id="UP001156873"/>
    </source>
</evidence>
<dbReference type="RefSeq" id="WP_280577848.1">
    <property type="nucleotide sequence ID" value="NZ_JARXRO010000014.1"/>
</dbReference>